<organism evidence="1">
    <name type="scientific">uncultured Sporomusa sp</name>
    <dbReference type="NCBI Taxonomy" id="307249"/>
    <lineage>
        <taxon>Bacteria</taxon>
        <taxon>Bacillati</taxon>
        <taxon>Bacillota</taxon>
        <taxon>Negativicutes</taxon>
        <taxon>Selenomonadales</taxon>
        <taxon>Sporomusaceae</taxon>
        <taxon>Sporomusa</taxon>
        <taxon>environmental samples</taxon>
    </lineage>
</organism>
<protein>
    <submittedName>
        <fullName evidence="1">Uncharacterized protein</fullName>
    </submittedName>
</protein>
<sequence length="82" mass="9420">MYSYYSTLEKSIVDDLMDYLGKLGLRDYSGISLPEISLSLAFNSPNGIFYASKIASVESNRYFSLDDIELNYDQFIFYKGEL</sequence>
<name>A0A212LU32_9FIRM</name>
<dbReference type="EMBL" id="FMJE01000003">
    <property type="protein sequence ID" value="SCM81001.1"/>
    <property type="molecule type" value="Genomic_DNA"/>
</dbReference>
<gene>
    <name evidence="1" type="ORF">KL86SPO_31180</name>
</gene>
<evidence type="ECO:0000313" key="1">
    <source>
        <dbReference type="EMBL" id="SCM81001.1"/>
    </source>
</evidence>
<reference evidence="1" key="1">
    <citation type="submission" date="2016-08" db="EMBL/GenBank/DDBJ databases">
        <authorList>
            <person name="Seilhamer J.J."/>
        </authorList>
    </citation>
    <scope>NUCLEOTIDE SEQUENCE</scope>
    <source>
        <strain evidence="1">86</strain>
    </source>
</reference>
<dbReference type="AlphaFoldDB" id="A0A212LU32"/>
<accession>A0A212LU32</accession>
<proteinExistence type="predicted"/>